<dbReference type="NCBIfam" id="TIGR00229">
    <property type="entry name" value="sensory_box"/>
    <property type="match status" value="2"/>
</dbReference>
<evidence type="ECO:0000256" key="4">
    <source>
        <dbReference type="ARBA" id="ARBA00022643"/>
    </source>
</evidence>
<dbReference type="Pfam" id="PF08447">
    <property type="entry name" value="PAS_3"/>
    <property type="match status" value="1"/>
</dbReference>
<evidence type="ECO:0000256" key="13">
    <source>
        <dbReference type="ARBA" id="ARBA00023163"/>
    </source>
</evidence>
<keyword evidence="11" id="KW-0238">DNA-binding</keyword>
<reference evidence="17 18" key="1">
    <citation type="submission" date="2016-07" db="EMBL/GenBank/DDBJ databases">
        <title>Pervasive Adenine N6-methylation of Active Genes in Fungi.</title>
        <authorList>
            <consortium name="DOE Joint Genome Institute"/>
            <person name="Mondo S.J."/>
            <person name="Dannebaum R.O."/>
            <person name="Kuo R.C."/>
            <person name="Labutti K."/>
            <person name="Haridas S."/>
            <person name="Kuo A."/>
            <person name="Salamov A."/>
            <person name="Ahrendt S.R."/>
            <person name="Lipzen A."/>
            <person name="Sullivan W."/>
            <person name="Andreopoulos W.B."/>
            <person name="Clum A."/>
            <person name="Lindquist E."/>
            <person name="Daum C."/>
            <person name="Ramamoorthy G.K."/>
            <person name="Gryganskyi A."/>
            <person name="Culley D."/>
            <person name="Magnuson J.K."/>
            <person name="James T.Y."/>
            <person name="O'Malley M.A."/>
            <person name="Stajich J.E."/>
            <person name="Spatafora J.W."/>
            <person name="Visel A."/>
            <person name="Grigoriev I.V."/>
        </authorList>
    </citation>
    <scope>NUCLEOTIDE SEQUENCE [LARGE SCALE GENOMIC DNA]</scope>
    <source>
        <strain evidence="17 18">NRRL 2496</strain>
    </source>
</reference>
<keyword evidence="14" id="KW-0675">Receptor</keyword>
<dbReference type="PROSITE" id="PS50112">
    <property type="entry name" value="PAS"/>
    <property type="match status" value="3"/>
</dbReference>
<keyword evidence="13" id="KW-0804">Transcription</keyword>
<keyword evidence="5" id="KW-0479">Metal-binding</keyword>
<dbReference type="OMA" id="EPVNLIY"/>
<evidence type="ECO:0000256" key="8">
    <source>
        <dbReference type="ARBA" id="ARBA00022833"/>
    </source>
</evidence>
<gene>
    <name evidence="17" type="ORF">BCR43DRAFT_436173</name>
</gene>
<evidence type="ECO:0000256" key="10">
    <source>
        <dbReference type="ARBA" id="ARBA00023015"/>
    </source>
</evidence>
<keyword evidence="12" id="KW-0010">Activator</keyword>
<comment type="caution">
    <text evidence="17">The sequence shown here is derived from an EMBL/GenBank/DDBJ whole genome shotgun (WGS) entry which is preliminary data.</text>
</comment>
<keyword evidence="2" id="KW-0716">Sensory transduction</keyword>
<dbReference type="CDD" id="cd00130">
    <property type="entry name" value="PAS"/>
    <property type="match status" value="3"/>
</dbReference>
<keyword evidence="7" id="KW-0863">Zinc-finger</keyword>
<dbReference type="GO" id="GO:0003677">
    <property type="term" value="F:DNA binding"/>
    <property type="evidence" value="ECO:0007669"/>
    <property type="project" value="UniProtKB-KW"/>
</dbReference>
<organism evidence="17 18">
    <name type="scientific">Syncephalastrum racemosum</name>
    <name type="common">Filamentous fungus</name>
    <dbReference type="NCBI Taxonomy" id="13706"/>
    <lineage>
        <taxon>Eukaryota</taxon>
        <taxon>Fungi</taxon>
        <taxon>Fungi incertae sedis</taxon>
        <taxon>Mucoromycota</taxon>
        <taxon>Mucoromycotina</taxon>
        <taxon>Mucoromycetes</taxon>
        <taxon>Mucorales</taxon>
        <taxon>Syncephalastraceae</taxon>
        <taxon>Syncephalastrum</taxon>
    </lineage>
</organism>
<dbReference type="GO" id="GO:0009881">
    <property type="term" value="F:photoreceptor activity"/>
    <property type="evidence" value="ECO:0007669"/>
    <property type="project" value="UniProtKB-KW"/>
</dbReference>
<name>A0A1X2HHG5_SYNRA</name>
<accession>A0A1X2HHG5</accession>
<dbReference type="FunFam" id="3.30.450.20:FF:000064">
    <property type="entry name" value="Vivid PAS protein VVD"/>
    <property type="match status" value="1"/>
</dbReference>
<evidence type="ECO:0000313" key="18">
    <source>
        <dbReference type="Proteomes" id="UP000242180"/>
    </source>
</evidence>
<protein>
    <recommendedName>
        <fullName evidence="16">PAS domain-containing protein</fullName>
    </recommendedName>
</protein>
<keyword evidence="9" id="KW-0157">Chromophore</keyword>
<evidence type="ECO:0000313" key="17">
    <source>
        <dbReference type="EMBL" id="ORY98498.1"/>
    </source>
</evidence>
<evidence type="ECO:0000256" key="12">
    <source>
        <dbReference type="ARBA" id="ARBA00023159"/>
    </source>
</evidence>
<evidence type="ECO:0000256" key="14">
    <source>
        <dbReference type="ARBA" id="ARBA00023170"/>
    </source>
</evidence>
<evidence type="ECO:0000256" key="7">
    <source>
        <dbReference type="ARBA" id="ARBA00022771"/>
    </source>
</evidence>
<evidence type="ECO:0000256" key="1">
    <source>
        <dbReference type="ARBA" id="ARBA00022543"/>
    </source>
</evidence>
<evidence type="ECO:0000256" key="2">
    <source>
        <dbReference type="ARBA" id="ARBA00022606"/>
    </source>
</evidence>
<evidence type="ECO:0000256" key="15">
    <source>
        <dbReference type="SAM" id="MobiDB-lite"/>
    </source>
</evidence>
<proteinExistence type="predicted"/>
<feature type="region of interest" description="Disordered" evidence="15">
    <location>
        <begin position="1"/>
        <end position="59"/>
    </location>
</feature>
<evidence type="ECO:0000259" key="16">
    <source>
        <dbReference type="PROSITE" id="PS50112"/>
    </source>
</evidence>
<evidence type="ECO:0000256" key="11">
    <source>
        <dbReference type="ARBA" id="ARBA00023125"/>
    </source>
</evidence>
<sequence>MAEAAFTAAQSFAGPSAPSAAAKDPPHYPHTHPDNIPNHSYHPLNAPFPNLVQSHSSQIPQVPVSAAAAAAPAPALPFAPSNQRDPPGSNDGGTRYSGVYASTGFDMLSILSRVSNRPNPQINIGPVDLSSSFVVVDARQYDLPIIYASPTFERLTGYTPAEAIGRNCRFLQAPDGHVIPGSRRRYTDNETIYHIKTRIAQGKESQSSVINYRKNGQPFVNLLTVIPITWESDDIDLFVGLQVDLVEQPNAIIQSMRDGSYMINYRSMVLPPSMRTDTNEMPLYEWTRPTSPPLPPPERSEQSPLMNTRPTSDGTLPEPGEADTETLIKEAHAENIPFKRRLDEILIDECPDFIHVLTIKGVFLFCSESAQKILEYRPGELEGKSLKDICHPADITTVLRELKQASNDADDTVNMIYRIRRKHSGYMWIECSGKLRNEDGRGRKYIVLSGRERPQSQLSIHALSVGRQLAKSTNPPLTAKDTHKVAGMYDHAFWIRMTQDGLMLYASSTCTNILGYATTEISGSSLYHLVRRTRPPVLARCLNEAGREGKIVQLHHAMLHNTGFEMPVVSMLYPDGNGYVAMHVQMSSEDANAKVTQEFMSVDPDIKKKGRSGPHKRTPSPNDEQNQWVVPELDIAHTSNWQYELHQLRISNKKLREDLLDAMKNITHEPYCTACLRRLPGSNDLPKEDGRPLLCNTCTLKQAL</sequence>
<evidence type="ECO:0000256" key="9">
    <source>
        <dbReference type="ARBA" id="ARBA00022991"/>
    </source>
</evidence>
<dbReference type="InterPro" id="IPR035965">
    <property type="entry name" value="PAS-like_dom_sf"/>
</dbReference>
<dbReference type="Proteomes" id="UP000242180">
    <property type="component" value="Unassembled WGS sequence"/>
</dbReference>
<feature type="domain" description="PAS" evidence="16">
    <location>
        <begin position="500"/>
        <end position="549"/>
    </location>
</feature>
<dbReference type="PANTHER" id="PTHR47429">
    <property type="entry name" value="PROTEIN TWIN LOV 1"/>
    <property type="match status" value="1"/>
</dbReference>
<dbReference type="Pfam" id="PF13426">
    <property type="entry name" value="PAS_9"/>
    <property type="match status" value="1"/>
</dbReference>
<feature type="domain" description="PAS" evidence="16">
    <location>
        <begin position="129"/>
        <end position="167"/>
    </location>
</feature>
<evidence type="ECO:0000256" key="5">
    <source>
        <dbReference type="ARBA" id="ARBA00022723"/>
    </source>
</evidence>
<keyword evidence="1" id="KW-0600">Photoreceptor protein</keyword>
<feature type="region of interest" description="Disordered" evidence="15">
    <location>
        <begin position="75"/>
        <end position="96"/>
    </location>
</feature>
<keyword evidence="3" id="KW-0285">Flavoprotein</keyword>
<dbReference type="GO" id="GO:0008270">
    <property type="term" value="F:zinc ion binding"/>
    <property type="evidence" value="ECO:0007669"/>
    <property type="project" value="UniProtKB-KW"/>
</dbReference>
<dbReference type="SMART" id="SM00091">
    <property type="entry name" value="PAS"/>
    <property type="match status" value="3"/>
</dbReference>
<dbReference type="PANTHER" id="PTHR47429:SF7">
    <property type="entry name" value="GATA-FACTOR"/>
    <property type="match status" value="1"/>
</dbReference>
<feature type="region of interest" description="Disordered" evidence="15">
    <location>
        <begin position="287"/>
        <end position="321"/>
    </location>
</feature>
<dbReference type="OrthoDB" id="447251at2759"/>
<feature type="compositionally biased region" description="Basic residues" evidence="15">
    <location>
        <begin position="608"/>
        <end position="618"/>
    </location>
</feature>
<dbReference type="InterPro" id="IPR001610">
    <property type="entry name" value="PAC"/>
</dbReference>
<dbReference type="InterPro" id="IPR013655">
    <property type="entry name" value="PAS_fold_3"/>
</dbReference>
<feature type="compositionally biased region" description="Low complexity" evidence="15">
    <location>
        <begin position="1"/>
        <end position="23"/>
    </location>
</feature>
<feature type="domain" description="PAS" evidence="16">
    <location>
        <begin position="346"/>
        <end position="409"/>
    </location>
</feature>
<keyword evidence="4" id="KW-0288">FMN</keyword>
<feature type="region of interest" description="Disordered" evidence="15">
    <location>
        <begin position="603"/>
        <end position="626"/>
    </location>
</feature>
<evidence type="ECO:0000256" key="3">
    <source>
        <dbReference type="ARBA" id="ARBA00022630"/>
    </source>
</evidence>
<feature type="compositionally biased region" description="Basic and acidic residues" evidence="15">
    <location>
        <begin position="24"/>
        <end position="33"/>
    </location>
</feature>
<dbReference type="InterPro" id="IPR000014">
    <property type="entry name" value="PAS"/>
</dbReference>
<keyword evidence="6" id="KW-0677">Repeat</keyword>
<dbReference type="Gene3D" id="3.30.450.20">
    <property type="entry name" value="PAS domain"/>
    <property type="match status" value="3"/>
</dbReference>
<dbReference type="SMART" id="SM00086">
    <property type="entry name" value="PAC"/>
    <property type="match status" value="2"/>
</dbReference>
<dbReference type="InParanoid" id="A0A1X2HHG5"/>
<dbReference type="STRING" id="13706.A0A1X2HHG5"/>
<keyword evidence="18" id="KW-1185">Reference proteome</keyword>
<dbReference type="SUPFAM" id="SSF55785">
    <property type="entry name" value="PYP-like sensor domain (PAS domain)"/>
    <property type="match status" value="3"/>
</dbReference>
<dbReference type="AlphaFoldDB" id="A0A1X2HHG5"/>
<dbReference type="GO" id="GO:0005634">
    <property type="term" value="C:nucleus"/>
    <property type="evidence" value="ECO:0007669"/>
    <property type="project" value="TreeGrafter"/>
</dbReference>
<evidence type="ECO:0000256" key="6">
    <source>
        <dbReference type="ARBA" id="ARBA00022737"/>
    </source>
</evidence>
<keyword evidence="10" id="KW-0805">Transcription regulation</keyword>
<keyword evidence="8" id="KW-0862">Zinc</keyword>
<dbReference type="EMBL" id="MCGN01000003">
    <property type="protein sequence ID" value="ORY98498.1"/>
    <property type="molecule type" value="Genomic_DNA"/>
</dbReference>